<evidence type="ECO:0000256" key="4">
    <source>
        <dbReference type="ARBA" id="ARBA00022475"/>
    </source>
</evidence>
<evidence type="ECO:0000313" key="14">
    <source>
        <dbReference type="Ensembl" id="ENSMMSP00000029490.1"/>
    </source>
</evidence>
<keyword evidence="15" id="KW-1185">Reference proteome</keyword>
<evidence type="ECO:0000256" key="5">
    <source>
        <dbReference type="ARBA" id="ARBA00022692"/>
    </source>
</evidence>
<dbReference type="GO" id="GO:0004930">
    <property type="term" value="F:G protein-coupled receptor activity"/>
    <property type="evidence" value="ECO:0007669"/>
    <property type="project" value="UniProtKB-KW"/>
</dbReference>
<evidence type="ECO:0000256" key="11">
    <source>
        <dbReference type="ARBA" id="ARBA00023224"/>
    </source>
</evidence>
<keyword evidence="5 12" id="KW-0812">Transmembrane</keyword>
<sequence length="303" mass="33780">MIIYKVNILRNKSGAVFTVLGFSDYPELQVPLFLTFFTIYSVTVVGNLGMIVIIKINPKLHTPMYFFLSHLSFVDFCYSSIVAPKTTVSLMVEDRTISFVGCVIQFFFFCTVVVTESFLLAVMAYDLFVAICNPLLSRVAMSPRLCATLVVGSYAWGATCSLTFTYSVSKLSFLGFNTIDHIFREFSSLLSLSCSDTYLTQLLLFIFSTFDEVSTRFIILLSYVFIVAFSTCASRLTAISIFPGTTLSLYCVPSSTTSRHTAKAASVLYTVVVPMLNPLLNSLRNEDVEDTVSKIMDSKVFSY</sequence>
<organism evidence="14 15">
    <name type="scientific">Moschus moschiferus</name>
    <name type="common">Siberian musk deer</name>
    <name type="synonym">Moschus sibiricus</name>
    <dbReference type="NCBI Taxonomy" id="68415"/>
    <lineage>
        <taxon>Eukaryota</taxon>
        <taxon>Metazoa</taxon>
        <taxon>Chordata</taxon>
        <taxon>Craniata</taxon>
        <taxon>Vertebrata</taxon>
        <taxon>Euteleostomi</taxon>
        <taxon>Mammalia</taxon>
        <taxon>Eutheria</taxon>
        <taxon>Laurasiatheria</taxon>
        <taxon>Artiodactyla</taxon>
        <taxon>Ruminantia</taxon>
        <taxon>Pecora</taxon>
        <taxon>Moschidae</taxon>
        <taxon>Moschus</taxon>
    </lineage>
</organism>
<keyword evidence="9" id="KW-0675">Receptor</keyword>
<dbReference type="SUPFAM" id="SSF81321">
    <property type="entry name" value="Family A G protein-coupled receptor-like"/>
    <property type="match status" value="1"/>
</dbReference>
<gene>
    <name evidence="14" type="primary">OR5D18</name>
</gene>
<dbReference type="PROSITE" id="PS50262">
    <property type="entry name" value="G_PROTEIN_RECEP_F1_2"/>
    <property type="match status" value="1"/>
</dbReference>
<name>A0A8C6MJV7_MOSMO</name>
<keyword evidence="11" id="KW-0807">Transducer</keyword>
<evidence type="ECO:0000313" key="15">
    <source>
        <dbReference type="Proteomes" id="UP000694544"/>
    </source>
</evidence>
<dbReference type="InterPro" id="IPR017452">
    <property type="entry name" value="GPCR_Rhodpsn_7TM"/>
</dbReference>
<keyword evidence="10" id="KW-0325">Glycoprotein</keyword>
<comment type="subcellular location">
    <subcellularLocation>
        <location evidence="2">Cell membrane</location>
        <topology evidence="2">Multi-pass membrane protein</topology>
    </subcellularLocation>
</comment>
<dbReference type="Gene3D" id="1.20.1070.10">
    <property type="entry name" value="Rhodopsin 7-helix transmembrane proteins"/>
    <property type="match status" value="1"/>
</dbReference>
<dbReference type="Ensembl" id="ENSMMST00000032474.1">
    <property type="protein sequence ID" value="ENSMMSP00000029490.1"/>
    <property type="gene ID" value="ENSMMSG00000022048.1"/>
</dbReference>
<evidence type="ECO:0000256" key="7">
    <source>
        <dbReference type="ARBA" id="ARBA00023040"/>
    </source>
</evidence>
<dbReference type="GeneTree" id="ENSGT01140000282514"/>
<keyword evidence="7" id="KW-0297">G-protein coupled receptor</keyword>
<dbReference type="FunFam" id="1.10.1220.70:FF:000001">
    <property type="entry name" value="Olfactory receptor"/>
    <property type="match status" value="1"/>
</dbReference>
<comment type="function">
    <text evidence="1">Putative odorant or sperm cell receptor.</text>
</comment>
<dbReference type="InterPro" id="IPR000725">
    <property type="entry name" value="Olfact_rcpt"/>
</dbReference>
<dbReference type="Pfam" id="PF13853">
    <property type="entry name" value="7tm_4"/>
    <property type="match status" value="1"/>
</dbReference>
<feature type="transmembrane region" description="Helical" evidence="12">
    <location>
        <begin position="32"/>
        <end position="53"/>
    </location>
</feature>
<dbReference type="PRINTS" id="PR00245">
    <property type="entry name" value="OLFACTORYR"/>
</dbReference>
<accession>A0A8C6MJV7</accession>
<dbReference type="AlphaFoldDB" id="A0A8C6MJV7"/>
<comment type="similarity">
    <text evidence="3">Belongs to the G-protein coupled receptor 1 family.</text>
</comment>
<reference evidence="14" key="1">
    <citation type="submission" date="2025-08" db="UniProtKB">
        <authorList>
            <consortium name="Ensembl"/>
        </authorList>
    </citation>
    <scope>IDENTIFICATION</scope>
</reference>
<reference evidence="14" key="2">
    <citation type="submission" date="2025-09" db="UniProtKB">
        <authorList>
            <consortium name="Ensembl"/>
        </authorList>
    </citation>
    <scope>IDENTIFICATION</scope>
</reference>
<feature type="transmembrane region" description="Helical" evidence="12">
    <location>
        <begin position="186"/>
        <end position="210"/>
    </location>
</feature>
<evidence type="ECO:0000256" key="1">
    <source>
        <dbReference type="ARBA" id="ARBA00003929"/>
    </source>
</evidence>
<evidence type="ECO:0000259" key="13">
    <source>
        <dbReference type="PROSITE" id="PS50262"/>
    </source>
</evidence>
<feature type="transmembrane region" description="Helical" evidence="12">
    <location>
        <begin position="217"/>
        <end position="242"/>
    </location>
</feature>
<feature type="domain" description="G-protein coupled receptors family 1 profile" evidence="13">
    <location>
        <begin position="46"/>
        <end position="273"/>
    </location>
</feature>
<keyword evidence="8 12" id="KW-0472">Membrane</keyword>
<dbReference type="FunFam" id="1.20.1070.10:FF:000003">
    <property type="entry name" value="Olfactory receptor"/>
    <property type="match status" value="1"/>
</dbReference>
<dbReference type="Proteomes" id="UP000694544">
    <property type="component" value="Unplaced"/>
</dbReference>
<evidence type="ECO:0000256" key="8">
    <source>
        <dbReference type="ARBA" id="ARBA00023136"/>
    </source>
</evidence>
<evidence type="ECO:0000256" key="9">
    <source>
        <dbReference type="ARBA" id="ARBA00023170"/>
    </source>
</evidence>
<evidence type="ECO:0000256" key="10">
    <source>
        <dbReference type="ARBA" id="ARBA00023180"/>
    </source>
</evidence>
<keyword evidence="6 12" id="KW-1133">Transmembrane helix</keyword>
<protein>
    <submittedName>
        <fullName evidence="14">Olfactory receptor family 5 subfamily D member 18</fullName>
    </submittedName>
</protein>
<feature type="transmembrane region" description="Helical" evidence="12">
    <location>
        <begin position="103"/>
        <end position="125"/>
    </location>
</feature>
<feature type="transmembrane region" description="Helical" evidence="12">
    <location>
        <begin position="145"/>
        <end position="166"/>
    </location>
</feature>
<dbReference type="GO" id="GO:0004984">
    <property type="term" value="F:olfactory receptor activity"/>
    <property type="evidence" value="ECO:0007669"/>
    <property type="project" value="InterPro"/>
</dbReference>
<dbReference type="PANTHER" id="PTHR48018">
    <property type="entry name" value="OLFACTORY RECEPTOR"/>
    <property type="match status" value="1"/>
</dbReference>
<evidence type="ECO:0000256" key="2">
    <source>
        <dbReference type="ARBA" id="ARBA00004651"/>
    </source>
</evidence>
<proteinExistence type="inferred from homology"/>
<evidence type="ECO:0000256" key="6">
    <source>
        <dbReference type="ARBA" id="ARBA00022989"/>
    </source>
</evidence>
<evidence type="ECO:0000256" key="3">
    <source>
        <dbReference type="ARBA" id="ARBA00010663"/>
    </source>
</evidence>
<dbReference type="GO" id="GO:0005886">
    <property type="term" value="C:plasma membrane"/>
    <property type="evidence" value="ECO:0007669"/>
    <property type="project" value="UniProtKB-SubCell"/>
</dbReference>
<feature type="transmembrane region" description="Helical" evidence="12">
    <location>
        <begin position="65"/>
        <end position="83"/>
    </location>
</feature>
<keyword evidence="4" id="KW-1003">Cell membrane</keyword>
<evidence type="ECO:0000256" key="12">
    <source>
        <dbReference type="SAM" id="Phobius"/>
    </source>
</evidence>